<evidence type="ECO:0000313" key="3">
    <source>
        <dbReference type="Proteomes" id="UP000479710"/>
    </source>
</evidence>
<sequence>MPPPPPPRRSAVVMARDSSPSSLHISSLKKFPNLARLSSNRIGSNPLTSSREHLVPAYVRLLRDNEAEVQIAAAGKVV</sequence>
<name>A0A6G1EDE2_9ORYZ</name>
<reference evidence="2 3" key="1">
    <citation type="submission" date="2019-11" db="EMBL/GenBank/DDBJ databases">
        <title>Whole genome sequence of Oryza granulata.</title>
        <authorList>
            <person name="Li W."/>
        </authorList>
    </citation>
    <scope>NUCLEOTIDE SEQUENCE [LARGE SCALE GENOMIC DNA]</scope>
    <source>
        <strain evidence="3">cv. Menghai</strain>
        <tissue evidence="2">Leaf</tissue>
    </source>
</reference>
<dbReference type="PROSITE" id="PS50077">
    <property type="entry name" value="HEAT_REPEAT"/>
    <property type="match status" value="1"/>
</dbReference>
<feature type="repeat" description="HEAT" evidence="1">
    <location>
        <begin position="54"/>
        <end position="78"/>
    </location>
</feature>
<organism evidence="2 3">
    <name type="scientific">Oryza meyeriana var. granulata</name>
    <dbReference type="NCBI Taxonomy" id="110450"/>
    <lineage>
        <taxon>Eukaryota</taxon>
        <taxon>Viridiplantae</taxon>
        <taxon>Streptophyta</taxon>
        <taxon>Embryophyta</taxon>
        <taxon>Tracheophyta</taxon>
        <taxon>Spermatophyta</taxon>
        <taxon>Magnoliopsida</taxon>
        <taxon>Liliopsida</taxon>
        <taxon>Poales</taxon>
        <taxon>Poaceae</taxon>
        <taxon>BOP clade</taxon>
        <taxon>Oryzoideae</taxon>
        <taxon>Oryzeae</taxon>
        <taxon>Oryzinae</taxon>
        <taxon>Oryza</taxon>
        <taxon>Oryza meyeriana</taxon>
    </lineage>
</organism>
<accession>A0A6G1EDE2</accession>
<dbReference type="EMBL" id="SPHZ02000003">
    <property type="protein sequence ID" value="KAF0922759.1"/>
    <property type="molecule type" value="Genomic_DNA"/>
</dbReference>
<gene>
    <name evidence="2" type="ORF">E2562_001148</name>
</gene>
<comment type="caution">
    <text evidence="2">The sequence shown here is derived from an EMBL/GenBank/DDBJ whole genome shotgun (WGS) entry which is preliminary data.</text>
</comment>
<dbReference type="InterPro" id="IPR021133">
    <property type="entry name" value="HEAT_type_2"/>
</dbReference>
<dbReference type="AlphaFoldDB" id="A0A6G1EDE2"/>
<evidence type="ECO:0000256" key="1">
    <source>
        <dbReference type="PROSITE-ProRule" id="PRU00103"/>
    </source>
</evidence>
<dbReference type="Proteomes" id="UP000479710">
    <property type="component" value="Unassembled WGS sequence"/>
</dbReference>
<keyword evidence="3" id="KW-1185">Reference proteome</keyword>
<proteinExistence type="predicted"/>
<protein>
    <submittedName>
        <fullName evidence="2">Uncharacterized protein</fullName>
    </submittedName>
</protein>
<evidence type="ECO:0000313" key="2">
    <source>
        <dbReference type="EMBL" id="KAF0922759.1"/>
    </source>
</evidence>
<dbReference type="OrthoDB" id="1696644at2759"/>